<evidence type="ECO:0000256" key="1">
    <source>
        <dbReference type="SAM" id="Phobius"/>
    </source>
</evidence>
<dbReference type="CDD" id="cd06257">
    <property type="entry name" value="DnaJ"/>
    <property type="match status" value="1"/>
</dbReference>
<dbReference type="InterPro" id="IPR036869">
    <property type="entry name" value="J_dom_sf"/>
</dbReference>
<dbReference type="PATRIC" id="fig|523841.21.peg.1324"/>
<feature type="transmembrane region" description="Helical" evidence="1">
    <location>
        <begin position="20"/>
        <end position="44"/>
    </location>
</feature>
<reference evidence="3 4" key="1">
    <citation type="journal article" date="2014" name="PLoS Genet.">
        <title>Phylogenetically driven sequencing of extremely halophilic archaea reveals strategies for static and dynamic osmo-response.</title>
        <authorList>
            <person name="Becker E.A."/>
            <person name="Seitzer P.M."/>
            <person name="Tritt A."/>
            <person name="Larsen D."/>
            <person name="Krusor M."/>
            <person name="Yao A.I."/>
            <person name="Wu D."/>
            <person name="Madern D."/>
            <person name="Eisen J.A."/>
            <person name="Darling A.E."/>
            <person name="Facciotti M.T."/>
        </authorList>
    </citation>
    <scope>NUCLEOTIDE SEQUENCE [LARGE SCALE GENOMIC DNA]</scope>
    <source>
        <strain evidence="4">ATCC 33500 / DSM 1411 / JCM 8866 / NBRC 14739 / NCIMB 2177 / R-4</strain>
    </source>
</reference>
<keyword evidence="4" id="KW-1185">Reference proteome</keyword>
<dbReference type="Proteomes" id="UP000011603">
    <property type="component" value="Unassembled WGS sequence"/>
</dbReference>
<dbReference type="EMBL" id="AOLO01000007">
    <property type="protein sequence ID" value="EMA02221.1"/>
    <property type="molecule type" value="Genomic_DNA"/>
</dbReference>
<gene>
    <name evidence="3" type="ORF">C439_06560</name>
</gene>
<evidence type="ECO:0000313" key="4">
    <source>
        <dbReference type="Proteomes" id="UP000011603"/>
    </source>
</evidence>
<keyword evidence="1" id="KW-1133">Transmembrane helix</keyword>
<protein>
    <submittedName>
        <fullName evidence="3">Chaperone protein DnaJ</fullName>
    </submittedName>
</protein>
<evidence type="ECO:0000259" key="2">
    <source>
        <dbReference type="PROSITE" id="PS50076"/>
    </source>
</evidence>
<comment type="caution">
    <text evidence="3">The sequence shown here is derived from an EMBL/GenBank/DDBJ whole genome shotgun (WGS) entry which is preliminary data.</text>
</comment>
<feature type="domain" description="J" evidence="2">
    <location>
        <begin position="154"/>
        <end position="207"/>
    </location>
</feature>
<sequence>MFTRHVISSVLPEWVFLLPSWLVVGLVVGAIASVVVAGVFVVGGRLFPDRQVSRGPHIDGVGRRRLEIRDYLTAIDERFVEDRPIHGETVAFYLPERGVAITFDAQAFFRLERAGVFAVLCEHEMPGSQLGRRLPFDVPDLEPELADLDDPISAAFDRLDLPVNASSDAVRNAYRKQVKDVHPDHGGDRERFRELREAYTMAREHTEN</sequence>
<keyword evidence="1" id="KW-0812">Transmembrane</keyword>
<proteinExistence type="predicted"/>
<dbReference type="Pfam" id="PF00226">
    <property type="entry name" value="DnaJ"/>
    <property type="match status" value="1"/>
</dbReference>
<dbReference type="AlphaFoldDB" id="M0IZT3"/>
<dbReference type="PROSITE" id="PS50076">
    <property type="entry name" value="DNAJ_2"/>
    <property type="match status" value="1"/>
</dbReference>
<accession>M0IZT3</accession>
<dbReference type="SUPFAM" id="SSF46565">
    <property type="entry name" value="Chaperone J-domain"/>
    <property type="match status" value="1"/>
</dbReference>
<dbReference type="SMART" id="SM00271">
    <property type="entry name" value="DnaJ"/>
    <property type="match status" value="1"/>
</dbReference>
<dbReference type="Gene3D" id="1.10.287.110">
    <property type="entry name" value="DnaJ domain"/>
    <property type="match status" value="1"/>
</dbReference>
<evidence type="ECO:0000313" key="3">
    <source>
        <dbReference type="EMBL" id="EMA02221.1"/>
    </source>
</evidence>
<dbReference type="InterPro" id="IPR001623">
    <property type="entry name" value="DnaJ_domain"/>
</dbReference>
<keyword evidence="1" id="KW-0472">Membrane</keyword>
<name>M0IZT3_HALMT</name>
<dbReference type="PaxDb" id="523841-HFX_0783"/>
<organism evidence="3 4">
    <name type="scientific">Haloferax mediterranei (strain ATCC 33500 / DSM 1411 / JCM 8866 / NBRC 14739 / NCIMB 2177 / R-4)</name>
    <name type="common">Halobacterium mediterranei</name>
    <dbReference type="NCBI Taxonomy" id="523841"/>
    <lineage>
        <taxon>Archaea</taxon>
        <taxon>Methanobacteriati</taxon>
        <taxon>Methanobacteriota</taxon>
        <taxon>Stenosarchaea group</taxon>
        <taxon>Halobacteria</taxon>
        <taxon>Halobacteriales</taxon>
        <taxon>Haloferacaceae</taxon>
        <taxon>Haloferax</taxon>
    </lineage>
</organism>